<dbReference type="PANTHER" id="PTHR33254:SF4">
    <property type="entry name" value="4-HYDROXY-4-METHYL-2-OXOGLUTARATE ALDOLASE 3-RELATED"/>
    <property type="match status" value="1"/>
</dbReference>
<dbReference type="EMBL" id="KN847318">
    <property type="protein sequence ID" value="KIW58578.1"/>
    <property type="molecule type" value="Genomic_DNA"/>
</dbReference>
<dbReference type="GO" id="GO:0047443">
    <property type="term" value="F:4-hydroxy-4-methyl-2-oxoglutarate aldolase activity"/>
    <property type="evidence" value="ECO:0007669"/>
    <property type="project" value="TreeGrafter"/>
</dbReference>
<dbReference type="HOGENOM" id="CLU_072626_0_0_1"/>
<reference evidence="2 3" key="1">
    <citation type="submission" date="2015-01" db="EMBL/GenBank/DDBJ databases">
        <title>The Genome Sequence of Exophiala xenobiotica CBS118157.</title>
        <authorList>
            <consortium name="The Broad Institute Genomics Platform"/>
            <person name="Cuomo C."/>
            <person name="de Hoog S."/>
            <person name="Gorbushina A."/>
            <person name="Stielow B."/>
            <person name="Teixiera M."/>
            <person name="Abouelleil A."/>
            <person name="Chapman S.B."/>
            <person name="Priest M."/>
            <person name="Young S.K."/>
            <person name="Wortman J."/>
            <person name="Nusbaum C."/>
            <person name="Birren B."/>
        </authorList>
    </citation>
    <scope>NUCLEOTIDE SEQUENCE [LARGE SCALE GENOMIC DNA]</scope>
    <source>
        <strain evidence="2 3">CBS 118157</strain>
    </source>
</reference>
<dbReference type="InterPro" id="IPR036704">
    <property type="entry name" value="RraA/RraA-like_sf"/>
</dbReference>
<dbReference type="GO" id="GO:0008948">
    <property type="term" value="F:oxaloacetate decarboxylase activity"/>
    <property type="evidence" value="ECO:0007669"/>
    <property type="project" value="TreeGrafter"/>
</dbReference>
<feature type="binding site" evidence="1">
    <location>
        <position position="146"/>
    </location>
    <ligand>
        <name>Mg(2+)</name>
        <dbReference type="ChEBI" id="CHEBI:18420"/>
    </ligand>
</feature>
<comment type="cofactor">
    <cofactor evidence="1">
        <name>Mg(2+)</name>
        <dbReference type="ChEBI" id="CHEBI:18420"/>
    </cofactor>
</comment>
<accession>A0A0D2ES94</accession>
<dbReference type="GO" id="GO:0046872">
    <property type="term" value="F:metal ion binding"/>
    <property type="evidence" value="ECO:0007669"/>
    <property type="project" value="UniProtKB-KW"/>
</dbReference>
<dbReference type="Pfam" id="PF03737">
    <property type="entry name" value="RraA-like"/>
    <property type="match status" value="1"/>
</dbReference>
<gene>
    <name evidence="2" type="ORF">PV05_03086</name>
</gene>
<dbReference type="CDD" id="cd16841">
    <property type="entry name" value="RraA_family"/>
    <property type="match status" value="1"/>
</dbReference>
<dbReference type="STRING" id="348802.A0A0D2ES94"/>
<dbReference type="Proteomes" id="UP000054342">
    <property type="component" value="Unassembled WGS sequence"/>
</dbReference>
<dbReference type="InterPro" id="IPR005493">
    <property type="entry name" value="RraA/RraA-like"/>
</dbReference>
<dbReference type="GeneID" id="25324994"/>
<sequence length="245" mass="25553">MSAGSSSDLLEKLRQLHEYSPCDVSDALLKLQKPKSGEVARAGFLADIVPIPPSQGLAADVSASHKVIAPACTLKLVSKNSPPASTPPAENAIPKGSHWVDLTEPGSIVVIDQPEGQKCAAVGGIMAQRMKKRGVAGCIIGGRVRDMAELKSSQLPIFALGKSTVGTGAESTVYARNVPVSISGVTVSPGDIVFCDPVEGIVVIPQELLDETLSLMPKLVSADDKVKEAVENGMTVAEAFKNFRG</sequence>
<proteinExistence type="predicted"/>
<organism evidence="2 3">
    <name type="scientific">Exophiala xenobiotica</name>
    <dbReference type="NCBI Taxonomy" id="348802"/>
    <lineage>
        <taxon>Eukaryota</taxon>
        <taxon>Fungi</taxon>
        <taxon>Dikarya</taxon>
        <taxon>Ascomycota</taxon>
        <taxon>Pezizomycotina</taxon>
        <taxon>Eurotiomycetes</taxon>
        <taxon>Chaetothyriomycetidae</taxon>
        <taxon>Chaetothyriales</taxon>
        <taxon>Herpotrichiellaceae</taxon>
        <taxon>Exophiala</taxon>
    </lineage>
</organism>
<dbReference type="OrthoDB" id="1476984at2759"/>
<protein>
    <recommendedName>
        <fullName evidence="4">DlpA domain-containing protein</fullName>
    </recommendedName>
</protein>
<keyword evidence="1" id="KW-0460">Magnesium</keyword>
<feature type="binding site" evidence="1">
    <location>
        <position position="145"/>
    </location>
    <ligand>
        <name>substrate</name>
    </ligand>
</feature>
<evidence type="ECO:0000313" key="2">
    <source>
        <dbReference type="EMBL" id="KIW58578.1"/>
    </source>
</evidence>
<name>A0A0D2ES94_9EURO</name>
<keyword evidence="3" id="KW-1185">Reference proteome</keyword>
<dbReference type="PANTHER" id="PTHR33254">
    <property type="entry name" value="4-HYDROXY-4-METHYL-2-OXOGLUTARATE ALDOLASE 3-RELATED"/>
    <property type="match status" value="1"/>
</dbReference>
<evidence type="ECO:0000256" key="1">
    <source>
        <dbReference type="PIRSR" id="PIRSR605493-1"/>
    </source>
</evidence>
<dbReference type="RefSeq" id="XP_013319162.1">
    <property type="nucleotide sequence ID" value="XM_013463708.1"/>
</dbReference>
<keyword evidence="1" id="KW-0479">Metal-binding</keyword>
<dbReference type="AlphaFoldDB" id="A0A0D2ES94"/>
<evidence type="ECO:0008006" key="4">
    <source>
        <dbReference type="Google" id="ProtNLM"/>
    </source>
</evidence>
<evidence type="ECO:0000313" key="3">
    <source>
        <dbReference type="Proteomes" id="UP000054342"/>
    </source>
</evidence>
<dbReference type="Gene3D" id="3.50.30.40">
    <property type="entry name" value="Ribonuclease E inhibitor RraA/RraA-like"/>
    <property type="match status" value="1"/>
</dbReference>
<dbReference type="SUPFAM" id="SSF89562">
    <property type="entry name" value="RraA-like"/>
    <property type="match status" value="1"/>
</dbReference>
<feature type="binding site" evidence="1">
    <location>
        <begin position="123"/>
        <end position="126"/>
    </location>
    <ligand>
        <name>substrate</name>
    </ligand>
</feature>